<evidence type="ECO:0000256" key="8">
    <source>
        <dbReference type="ARBA" id="ARBA00023136"/>
    </source>
</evidence>
<keyword evidence="4" id="KW-1003">Cell membrane</keyword>
<comment type="subcellular location">
    <subcellularLocation>
        <location evidence="1">Cell membrane</location>
        <topology evidence="1">Peripheral membrane protein</topology>
    </subcellularLocation>
</comment>
<dbReference type="InterPro" id="IPR027417">
    <property type="entry name" value="P-loop_NTPase"/>
</dbReference>
<evidence type="ECO:0000256" key="6">
    <source>
        <dbReference type="ARBA" id="ARBA00022840"/>
    </source>
</evidence>
<evidence type="ECO:0000256" key="1">
    <source>
        <dbReference type="ARBA" id="ARBA00004202"/>
    </source>
</evidence>
<dbReference type="PANTHER" id="PTHR43553">
    <property type="entry name" value="HEAVY METAL TRANSPORTER"/>
    <property type="match status" value="1"/>
</dbReference>
<dbReference type="HOGENOM" id="CLU_000604_1_22_9"/>
<dbReference type="Gene3D" id="3.40.50.300">
    <property type="entry name" value="P-loop containing nucleotide triphosphate hydrolases"/>
    <property type="match status" value="1"/>
</dbReference>
<dbReference type="InterPro" id="IPR015856">
    <property type="entry name" value="ABC_transpr_CbiO/EcfA_su"/>
</dbReference>
<evidence type="ECO:0000256" key="7">
    <source>
        <dbReference type="ARBA" id="ARBA00022967"/>
    </source>
</evidence>
<gene>
    <name evidence="10" type="ORF">LOOC260_105660</name>
</gene>
<dbReference type="SMART" id="SM00382">
    <property type="entry name" value="AAA"/>
    <property type="match status" value="1"/>
</dbReference>
<dbReference type="GO" id="GO:0042626">
    <property type="term" value="F:ATPase-coupled transmembrane transporter activity"/>
    <property type="evidence" value="ECO:0007669"/>
    <property type="project" value="TreeGrafter"/>
</dbReference>
<comment type="similarity">
    <text evidence="2">Belongs to the ABC transporter superfamily.</text>
</comment>
<dbReference type="KEGG" id="lho:LOOC260_105660"/>
<evidence type="ECO:0000256" key="4">
    <source>
        <dbReference type="ARBA" id="ARBA00022475"/>
    </source>
</evidence>
<dbReference type="GO" id="GO:0005524">
    <property type="term" value="F:ATP binding"/>
    <property type="evidence" value="ECO:0007669"/>
    <property type="project" value="UniProtKB-KW"/>
</dbReference>
<dbReference type="PANTHER" id="PTHR43553:SF24">
    <property type="entry name" value="ENERGY-COUPLING FACTOR TRANSPORTER ATP-BINDING PROTEIN ECFA1"/>
    <property type="match status" value="1"/>
</dbReference>
<dbReference type="NCBIfam" id="NF010167">
    <property type="entry name" value="PRK13648.1"/>
    <property type="match status" value="1"/>
</dbReference>
<dbReference type="GO" id="GO:0043190">
    <property type="term" value="C:ATP-binding cassette (ABC) transporter complex"/>
    <property type="evidence" value="ECO:0007669"/>
    <property type="project" value="TreeGrafter"/>
</dbReference>
<proteinExistence type="inferred from homology"/>
<protein>
    <submittedName>
        <fullName evidence="10">Cobalt transporter ATP-binding subunit</fullName>
    </submittedName>
</protein>
<dbReference type="Proteomes" id="UP000031620">
    <property type="component" value="Chromosome"/>
</dbReference>
<keyword evidence="8" id="KW-0472">Membrane</keyword>
<evidence type="ECO:0000256" key="5">
    <source>
        <dbReference type="ARBA" id="ARBA00022741"/>
    </source>
</evidence>
<dbReference type="FunFam" id="3.40.50.300:FF:000224">
    <property type="entry name" value="Energy-coupling factor transporter ATP-binding protein EcfA"/>
    <property type="match status" value="1"/>
</dbReference>
<dbReference type="GO" id="GO:0016887">
    <property type="term" value="F:ATP hydrolysis activity"/>
    <property type="evidence" value="ECO:0007669"/>
    <property type="project" value="InterPro"/>
</dbReference>
<keyword evidence="7" id="KW-1278">Translocase</keyword>
<evidence type="ECO:0000259" key="9">
    <source>
        <dbReference type="PROSITE" id="PS50893"/>
    </source>
</evidence>
<organism evidence="10 11">
    <name type="scientific">Paucilactobacillus hokkaidonensis JCM 18461</name>
    <dbReference type="NCBI Taxonomy" id="1291742"/>
    <lineage>
        <taxon>Bacteria</taxon>
        <taxon>Bacillati</taxon>
        <taxon>Bacillota</taxon>
        <taxon>Bacilli</taxon>
        <taxon>Lactobacillales</taxon>
        <taxon>Lactobacillaceae</taxon>
        <taxon>Paucilactobacillus</taxon>
    </lineage>
</organism>
<dbReference type="PROSITE" id="PS00211">
    <property type="entry name" value="ABC_TRANSPORTER_1"/>
    <property type="match status" value="1"/>
</dbReference>
<dbReference type="Pfam" id="PF00005">
    <property type="entry name" value="ABC_tran"/>
    <property type="match status" value="1"/>
</dbReference>
<dbReference type="CDD" id="cd03225">
    <property type="entry name" value="ABC_cobalt_CbiO_domain1"/>
    <property type="match status" value="1"/>
</dbReference>
<evidence type="ECO:0000256" key="2">
    <source>
        <dbReference type="ARBA" id="ARBA00005417"/>
    </source>
</evidence>
<name>A0A0A1GWC4_9LACO</name>
<dbReference type="InterPro" id="IPR003593">
    <property type="entry name" value="AAA+_ATPase"/>
</dbReference>
<dbReference type="AlphaFoldDB" id="A0A0A1GWC4"/>
<dbReference type="PROSITE" id="PS50893">
    <property type="entry name" value="ABC_TRANSPORTER_2"/>
    <property type="match status" value="1"/>
</dbReference>
<dbReference type="InterPro" id="IPR003439">
    <property type="entry name" value="ABC_transporter-like_ATP-bd"/>
</dbReference>
<dbReference type="RefSeq" id="WP_041092835.1">
    <property type="nucleotide sequence ID" value="NZ_AP014680.1"/>
</dbReference>
<evidence type="ECO:0000313" key="11">
    <source>
        <dbReference type="Proteomes" id="UP000031620"/>
    </source>
</evidence>
<dbReference type="InterPro" id="IPR030947">
    <property type="entry name" value="EcfA_1"/>
</dbReference>
<dbReference type="InterPro" id="IPR017871">
    <property type="entry name" value="ABC_transporter-like_CS"/>
</dbReference>
<accession>A0A0A1GWC4</accession>
<dbReference type="SUPFAM" id="SSF52540">
    <property type="entry name" value="P-loop containing nucleoside triphosphate hydrolases"/>
    <property type="match status" value="1"/>
</dbReference>
<dbReference type="NCBIfam" id="NF010156">
    <property type="entry name" value="PRK13635.1"/>
    <property type="match status" value="1"/>
</dbReference>
<keyword evidence="3" id="KW-0813">Transport</keyword>
<sequence>MTAMITAKNISYHYPDEKTDALHQLSFEINTGEWVAIVGHNGSGKSTLARAIDGLIVLDEGQILINGELVEEKNVWEIRKKIGLVFQNPDNQFVGATVEDDVAFGLENRHMPREEMVTKVAEALRLVGMSEFAKREPAALSGGQKQRVALAGVVAMRPDILLLDEATSMLDPEGRADILALLQQLRQQYHLTLVSITHDIDEAALADKVMLINDGQLVTNGSPEEILNQGDRLIKLGLDVPYGEKLKRALKSRKINVPEEYMDSSRMVDWLWQKLN</sequence>
<dbReference type="STRING" id="1291742.LOOC260_105660"/>
<dbReference type="NCBIfam" id="TIGR04520">
    <property type="entry name" value="ECF_ATPase_1"/>
    <property type="match status" value="1"/>
</dbReference>
<dbReference type="EMBL" id="AP014680">
    <property type="protein sequence ID" value="BAP85123.1"/>
    <property type="molecule type" value="Genomic_DNA"/>
</dbReference>
<feature type="domain" description="ABC transporter" evidence="9">
    <location>
        <begin position="5"/>
        <end position="239"/>
    </location>
</feature>
<keyword evidence="5" id="KW-0547">Nucleotide-binding</keyword>
<reference evidence="10 11" key="1">
    <citation type="submission" date="2014-11" db="EMBL/GenBank/DDBJ databases">
        <title>Complete genome sequence and analysis of Lactobacillus hokkaidonensis LOOC260T.</title>
        <authorList>
            <person name="Tanizawa Y."/>
            <person name="Tohno M."/>
            <person name="Kaminuma E."/>
            <person name="Nakamura Y."/>
            <person name="Arita M."/>
        </authorList>
    </citation>
    <scope>NUCLEOTIDE SEQUENCE [LARGE SCALE GENOMIC DNA]</scope>
    <source>
        <strain evidence="10 11">LOOC260</strain>
    </source>
</reference>
<evidence type="ECO:0000256" key="3">
    <source>
        <dbReference type="ARBA" id="ARBA00022448"/>
    </source>
</evidence>
<keyword evidence="6 10" id="KW-0067">ATP-binding</keyword>
<dbReference type="InterPro" id="IPR050095">
    <property type="entry name" value="ECF_ABC_transporter_ATP-bd"/>
</dbReference>
<evidence type="ECO:0000313" key="10">
    <source>
        <dbReference type="EMBL" id="BAP85123.1"/>
    </source>
</evidence>